<reference evidence="11" key="1">
    <citation type="submission" date="2018-06" db="EMBL/GenBank/DDBJ databases">
        <authorList>
            <person name="Zhirakovskaya E."/>
        </authorList>
    </citation>
    <scope>NUCLEOTIDE SEQUENCE</scope>
</reference>
<dbReference type="SUPFAM" id="SSF53474">
    <property type="entry name" value="alpha/beta-Hydrolases"/>
    <property type="match status" value="1"/>
</dbReference>
<evidence type="ECO:0000256" key="8">
    <source>
        <dbReference type="ARBA" id="ARBA00022801"/>
    </source>
</evidence>
<dbReference type="EC" id="3.4.11.5" evidence="4"/>
<evidence type="ECO:0000256" key="6">
    <source>
        <dbReference type="ARBA" id="ARBA00022490"/>
    </source>
</evidence>
<dbReference type="GO" id="GO:0005737">
    <property type="term" value="C:cytoplasm"/>
    <property type="evidence" value="ECO:0007669"/>
    <property type="project" value="UniProtKB-SubCell"/>
</dbReference>
<dbReference type="EMBL" id="UOFL01000143">
    <property type="protein sequence ID" value="VAW77964.1"/>
    <property type="molecule type" value="Genomic_DNA"/>
</dbReference>
<dbReference type="GO" id="GO:0006508">
    <property type="term" value="P:proteolysis"/>
    <property type="evidence" value="ECO:0007669"/>
    <property type="project" value="UniProtKB-KW"/>
</dbReference>
<feature type="domain" description="AB hydrolase-1" evidence="10">
    <location>
        <begin position="36"/>
        <end position="296"/>
    </location>
</feature>
<keyword evidence="7" id="KW-0645">Protease</keyword>
<dbReference type="InterPro" id="IPR002410">
    <property type="entry name" value="Peptidase_S33"/>
</dbReference>
<evidence type="ECO:0000256" key="4">
    <source>
        <dbReference type="ARBA" id="ARBA00012568"/>
    </source>
</evidence>
<dbReference type="GO" id="GO:0004177">
    <property type="term" value="F:aminopeptidase activity"/>
    <property type="evidence" value="ECO:0007669"/>
    <property type="project" value="UniProtKB-KW"/>
</dbReference>
<name>A0A3B0Z985_9ZZZZ</name>
<gene>
    <name evidence="11" type="ORF">MNBD_GAMMA12-3851</name>
</gene>
<keyword evidence="5 11" id="KW-0031">Aminopeptidase</keyword>
<evidence type="ECO:0000256" key="5">
    <source>
        <dbReference type="ARBA" id="ARBA00022438"/>
    </source>
</evidence>
<sequence>MSVLFPALKPYQTYYWDVDDLHTLYIEESGNPKGLPILFLHGGPGGACADYNRQFFNPEHYRIIMFDQRGCGQSQPHAELNNNTTQDLLADIELIRKNLEIEQWVLFGGSWGSTLALLYTQKFPQLVLGLILRGIFLARATDINWLFQEGAGRIFPEQWSQFKSVIAESRQDQMVNAYFDLLTGDNEISAMKAALAWAEWEASCSALVPEPELIKRHMSPFTAMSLARLECHYMKNSCFVEPDQILLNMDKIAQVPGIIVHGRYDIVCPVEQATLLHEKWPESSLNLTANSGHAATEDSNLSALVVATKQMYEYLQ</sequence>
<comment type="catalytic activity">
    <reaction evidence="1">
        <text>Release of N-terminal proline from a peptide.</text>
        <dbReference type="EC" id="3.4.11.5"/>
    </reaction>
</comment>
<dbReference type="PANTHER" id="PTHR43722:SF1">
    <property type="entry name" value="PROLINE IMINOPEPTIDASE"/>
    <property type="match status" value="1"/>
</dbReference>
<dbReference type="InterPro" id="IPR005944">
    <property type="entry name" value="Pro_iminopeptidase"/>
</dbReference>
<evidence type="ECO:0000256" key="7">
    <source>
        <dbReference type="ARBA" id="ARBA00022670"/>
    </source>
</evidence>
<evidence type="ECO:0000259" key="10">
    <source>
        <dbReference type="Pfam" id="PF00561"/>
    </source>
</evidence>
<dbReference type="NCBIfam" id="TIGR01249">
    <property type="entry name" value="pro_imino_pep_1"/>
    <property type="match status" value="1"/>
</dbReference>
<dbReference type="PIRSF" id="PIRSF006431">
    <property type="entry name" value="Pept_S33"/>
    <property type="match status" value="1"/>
</dbReference>
<protein>
    <recommendedName>
        <fullName evidence="4">prolyl aminopeptidase</fullName>
        <ecNumber evidence="4">3.4.11.5</ecNumber>
    </recommendedName>
    <alternativeName>
        <fullName evidence="9">Prolyl aminopeptidase</fullName>
    </alternativeName>
</protein>
<comment type="subcellular location">
    <subcellularLocation>
        <location evidence="2">Cytoplasm</location>
    </subcellularLocation>
</comment>
<dbReference type="PANTHER" id="PTHR43722">
    <property type="entry name" value="PROLINE IMINOPEPTIDASE"/>
    <property type="match status" value="1"/>
</dbReference>
<organism evidence="11">
    <name type="scientific">hydrothermal vent metagenome</name>
    <dbReference type="NCBI Taxonomy" id="652676"/>
    <lineage>
        <taxon>unclassified sequences</taxon>
        <taxon>metagenomes</taxon>
        <taxon>ecological metagenomes</taxon>
    </lineage>
</organism>
<keyword evidence="6" id="KW-0963">Cytoplasm</keyword>
<comment type="similarity">
    <text evidence="3">Belongs to the peptidase S33 family.</text>
</comment>
<evidence type="ECO:0000256" key="3">
    <source>
        <dbReference type="ARBA" id="ARBA00010088"/>
    </source>
</evidence>
<dbReference type="AlphaFoldDB" id="A0A3B0Z985"/>
<evidence type="ECO:0000256" key="2">
    <source>
        <dbReference type="ARBA" id="ARBA00004496"/>
    </source>
</evidence>
<evidence type="ECO:0000313" key="11">
    <source>
        <dbReference type="EMBL" id="VAW77964.1"/>
    </source>
</evidence>
<evidence type="ECO:0000256" key="9">
    <source>
        <dbReference type="ARBA" id="ARBA00029605"/>
    </source>
</evidence>
<dbReference type="InterPro" id="IPR000073">
    <property type="entry name" value="AB_hydrolase_1"/>
</dbReference>
<keyword evidence="8 11" id="KW-0378">Hydrolase</keyword>
<proteinExistence type="inferred from homology"/>
<accession>A0A3B0Z985</accession>
<dbReference type="Pfam" id="PF00561">
    <property type="entry name" value="Abhydrolase_1"/>
    <property type="match status" value="1"/>
</dbReference>
<dbReference type="PRINTS" id="PR00793">
    <property type="entry name" value="PROAMNOPTASE"/>
</dbReference>
<dbReference type="Gene3D" id="3.40.50.1820">
    <property type="entry name" value="alpha/beta hydrolase"/>
    <property type="match status" value="1"/>
</dbReference>
<evidence type="ECO:0000256" key="1">
    <source>
        <dbReference type="ARBA" id="ARBA00001585"/>
    </source>
</evidence>
<dbReference type="InterPro" id="IPR029058">
    <property type="entry name" value="AB_hydrolase_fold"/>
</dbReference>